<dbReference type="EMBL" id="QGNW01001266">
    <property type="protein sequence ID" value="RVW47833.1"/>
    <property type="molecule type" value="Genomic_DNA"/>
</dbReference>
<dbReference type="Pfam" id="PF07727">
    <property type="entry name" value="RVT_2"/>
    <property type="match status" value="1"/>
</dbReference>
<name>A0A438EJD2_VITVI</name>
<dbReference type="PANTHER" id="PTHR11439">
    <property type="entry name" value="GAG-POL-RELATED RETROTRANSPOSON"/>
    <property type="match status" value="1"/>
</dbReference>
<accession>A0A438EJD2</accession>
<feature type="domain" description="Reverse transcriptase Ty1/copia-type" evidence="1">
    <location>
        <begin position="11"/>
        <end position="93"/>
    </location>
</feature>
<dbReference type="SUPFAM" id="SSF56672">
    <property type="entry name" value="DNA/RNA polymerases"/>
    <property type="match status" value="1"/>
</dbReference>
<reference evidence="2 3" key="1">
    <citation type="journal article" date="2018" name="PLoS Genet.">
        <title>Population sequencing reveals clonal diversity and ancestral inbreeding in the grapevine cultivar Chardonnay.</title>
        <authorList>
            <person name="Roach M.J."/>
            <person name="Johnson D.L."/>
            <person name="Bohlmann J."/>
            <person name="van Vuuren H.J."/>
            <person name="Jones S.J."/>
            <person name="Pretorius I.S."/>
            <person name="Schmidt S.A."/>
            <person name="Borneman A.R."/>
        </authorList>
    </citation>
    <scope>NUCLEOTIDE SEQUENCE [LARGE SCALE GENOMIC DNA]</scope>
    <source>
        <strain evidence="3">cv. Chardonnay</strain>
        <tissue evidence="2">Leaf</tissue>
    </source>
</reference>
<protein>
    <submittedName>
        <fullName evidence="2">Retrovirus-related Pol polyprotein from transposon RE1</fullName>
    </submittedName>
</protein>
<dbReference type="Proteomes" id="UP000288805">
    <property type="component" value="Unassembled WGS sequence"/>
</dbReference>
<evidence type="ECO:0000259" key="1">
    <source>
        <dbReference type="Pfam" id="PF07727"/>
    </source>
</evidence>
<dbReference type="AlphaFoldDB" id="A0A438EJD2"/>
<proteinExistence type="predicted"/>
<dbReference type="InterPro" id="IPR013103">
    <property type="entry name" value="RVT_2"/>
</dbReference>
<dbReference type="PANTHER" id="PTHR11439:SF486">
    <property type="entry name" value="RLK (RECEPTOR-LIKE KINASE) PROTEIN, PUTATIVE-RELATED"/>
    <property type="match status" value="1"/>
</dbReference>
<dbReference type="CDD" id="cd09272">
    <property type="entry name" value="RNase_HI_RT_Ty1"/>
    <property type="match status" value="1"/>
</dbReference>
<evidence type="ECO:0000313" key="3">
    <source>
        <dbReference type="Proteomes" id="UP000288805"/>
    </source>
</evidence>
<gene>
    <name evidence="2" type="primary">RE1_2678</name>
    <name evidence="2" type="ORF">CK203_092929</name>
</gene>
<comment type="caution">
    <text evidence="2">The sequence shown here is derived from an EMBL/GenBank/DDBJ whole genome shotgun (WGS) entry which is preliminary data.</text>
</comment>
<sequence length="544" mass="61221">MGSSNLQEPGKLVVLIVYVHDIILMGDYEEEIRSIKSFLAAEFEIKDLENLKYFLGMEIARSRKGISVSQRKYVLDLLKKTGMLGCKPADTPMDPTTKLGAKENCAPVDKGRYQRLVGYCTYVRGNLVTWKSKKQSVVSRSNAEAEFRAMAHGICEGIWLRRVLKELKISDDEPMKMFCDNQSAISIAKNPVHHDRTKHVEIDRHFIKEKIEEGIIKMLYVPKCLQTVDILTKALQERERISSNEWGYLWGFCGYGCGHNKNEKKKCHLQWARILVSSNGRKAYGILVVVVGSATCAVQLWWETPPWFFSLVSTKKICKGLKVKEEIEERPRTARYVGAEIGKRASQTMHSIPLHVDQVMEGPRSSPYSSKFVAVSGPRSAFKRPTSSTNEVRVPQGLLPDPCSLMKAQSLEVGSSFTNATLLEEAVGCKGKFPSLCVGDEEKTFYFIWFFFFAQRAGSGAFLGVARFGDQVDKLLPQDGRLVDLTRSATEDSLGKDLEVRVEEFEASKALETCRVSKEGKLALLASLKSFSRSTTFWDSQWQG</sequence>
<dbReference type="InterPro" id="IPR043502">
    <property type="entry name" value="DNA/RNA_pol_sf"/>
</dbReference>
<evidence type="ECO:0000313" key="2">
    <source>
        <dbReference type="EMBL" id="RVW47833.1"/>
    </source>
</evidence>
<organism evidence="2 3">
    <name type="scientific">Vitis vinifera</name>
    <name type="common">Grape</name>
    <dbReference type="NCBI Taxonomy" id="29760"/>
    <lineage>
        <taxon>Eukaryota</taxon>
        <taxon>Viridiplantae</taxon>
        <taxon>Streptophyta</taxon>
        <taxon>Embryophyta</taxon>
        <taxon>Tracheophyta</taxon>
        <taxon>Spermatophyta</taxon>
        <taxon>Magnoliopsida</taxon>
        <taxon>eudicotyledons</taxon>
        <taxon>Gunneridae</taxon>
        <taxon>Pentapetalae</taxon>
        <taxon>rosids</taxon>
        <taxon>Vitales</taxon>
        <taxon>Vitaceae</taxon>
        <taxon>Viteae</taxon>
        <taxon>Vitis</taxon>
    </lineage>
</organism>